<feature type="transmembrane region" description="Helical" evidence="1">
    <location>
        <begin position="33"/>
        <end position="57"/>
    </location>
</feature>
<keyword evidence="1" id="KW-1133">Transmembrane helix</keyword>
<name>A0A5S9MCX9_BACIA</name>
<protein>
    <recommendedName>
        <fullName evidence="4">Flagellar biosynthesis protein FlhA</fullName>
    </recommendedName>
</protein>
<reference evidence="2 3" key="1">
    <citation type="submission" date="2019-12" db="EMBL/GenBank/DDBJ databases">
        <title>Full genome sequence of a Bacillus safensis strain isolated from commercially available natto in Indonesia.</title>
        <authorList>
            <person name="Yoshida M."/>
            <person name="Uomi M."/>
            <person name="Waturangi D."/>
            <person name="Ekaputri J.J."/>
            <person name="Setiamarga D.H.E."/>
        </authorList>
    </citation>
    <scope>NUCLEOTIDE SEQUENCE [LARGE SCALE GENOMIC DNA]</scope>
    <source>
        <strain evidence="2 3">IDN1</strain>
    </source>
</reference>
<dbReference type="GO" id="GO:0044780">
    <property type="term" value="P:bacterial-type flagellum assembly"/>
    <property type="evidence" value="ECO:0007669"/>
    <property type="project" value="TreeGrafter"/>
</dbReference>
<dbReference type="Pfam" id="PF00771">
    <property type="entry name" value="FHIPEP"/>
    <property type="match status" value="1"/>
</dbReference>
<gene>
    <name evidence="2" type="ORF">BsIDN1_29940</name>
</gene>
<keyword evidence="1" id="KW-0812">Transmembrane</keyword>
<evidence type="ECO:0000313" key="3">
    <source>
        <dbReference type="Proteomes" id="UP000464658"/>
    </source>
</evidence>
<sequence>MLLTLFRLGLNISTTRSILSTGDAGKVVETFGSFVVGGNILVGLVVFLILIIIQFIVITKGAERVSEVAARFTLDAMPGKQMSIDADLNAGMLTESEARNRREKVAREADFYGAMDGASKFVKGDAIAGIIIIVIINIFWNHYWDASARNVDSRISFPLYAINGRRRDCFTNSCTSHFNSNRDCRHKGCF</sequence>
<feature type="transmembrane region" description="Helical" evidence="1">
    <location>
        <begin position="126"/>
        <end position="144"/>
    </location>
</feature>
<evidence type="ECO:0000256" key="1">
    <source>
        <dbReference type="SAM" id="Phobius"/>
    </source>
</evidence>
<evidence type="ECO:0008006" key="4">
    <source>
        <dbReference type="Google" id="ProtNLM"/>
    </source>
</evidence>
<dbReference type="AlphaFoldDB" id="A0A5S9MCX9"/>
<dbReference type="PROSITE" id="PS00994">
    <property type="entry name" value="FHIPEP"/>
    <property type="match status" value="1"/>
</dbReference>
<dbReference type="PRINTS" id="PR00949">
    <property type="entry name" value="TYPE3IMAPROT"/>
</dbReference>
<keyword evidence="1" id="KW-0472">Membrane</keyword>
<dbReference type="Proteomes" id="UP000464658">
    <property type="component" value="Chromosome"/>
</dbReference>
<dbReference type="InterPro" id="IPR025505">
    <property type="entry name" value="FHIPEP_CS"/>
</dbReference>
<accession>A0A5S9MCX9</accession>
<evidence type="ECO:0000313" key="2">
    <source>
        <dbReference type="EMBL" id="BBP89376.1"/>
    </source>
</evidence>
<dbReference type="PANTHER" id="PTHR30161:SF1">
    <property type="entry name" value="FLAGELLAR BIOSYNTHESIS PROTEIN FLHA-RELATED"/>
    <property type="match status" value="1"/>
</dbReference>
<dbReference type="EMBL" id="AP021906">
    <property type="protein sequence ID" value="BBP89376.1"/>
    <property type="molecule type" value="Genomic_DNA"/>
</dbReference>
<proteinExistence type="predicted"/>
<organism evidence="2 3">
    <name type="scientific">Bacillus safensis</name>
    <dbReference type="NCBI Taxonomy" id="561879"/>
    <lineage>
        <taxon>Bacteria</taxon>
        <taxon>Bacillati</taxon>
        <taxon>Bacillota</taxon>
        <taxon>Bacilli</taxon>
        <taxon>Bacillales</taxon>
        <taxon>Bacillaceae</taxon>
        <taxon>Bacillus</taxon>
    </lineage>
</organism>
<dbReference type="GO" id="GO:0009306">
    <property type="term" value="P:protein secretion"/>
    <property type="evidence" value="ECO:0007669"/>
    <property type="project" value="InterPro"/>
</dbReference>
<dbReference type="GO" id="GO:0005886">
    <property type="term" value="C:plasma membrane"/>
    <property type="evidence" value="ECO:0007669"/>
    <property type="project" value="TreeGrafter"/>
</dbReference>
<dbReference type="InterPro" id="IPR001712">
    <property type="entry name" value="T3SS_FHIPEP"/>
</dbReference>
<dbReference type="PANTHER" id="PTHR30161">
    <property type="entry name" value="FLAGELLAR EXPORT PROTEIN, MEMBRANE FLHA SUBUNIT-RELATED"/>
    <property type="match status" value="1"/>
</dbReference>